<sequence length="189" mass="21594">MAKRKKDDEYHTFQDKWTEEFAFVGRAGSAMCLICNDKIASLKWSNKACQELQSRVQASQQQMRIWTRQGDCNSTSFAGSLAIVSNLQSRLTDESLNACMKLNLTKYQPDYKAINKSMQHQKSHYCGLFDSKVNYMGTKYFLIMPNIYIPRICPGLTHRVGGMSLTEPMHESFTSTQTESDTTSLSVEW</sequence>
<dbReference type="STRING" id="48699.ENSPLAP00000025829"/>
<reference evidence="2" key="2">
    <citation type="submission" date="2025-09" db="UniProtKB">
        <authorList>
            <consortium name="Ensembl"/>
        </authorList>
    </citation>
    <scope>IDENTIFICATION</scope>
</reference>
<evidence type="ECO:0000313" key="2">
    <source>
        <dbReference type="Ensembl" id="ENSPLAP00000025829.1"/>
    </source>
</evidence>
<accession>A0A3B3VLW8</accession>
<dbReference type="Ensembl" id="ENSPLAT00000017289.1">
    <property type="protein sequence ID" value="ENSPLAP00000025829.1"/>
    <property type="gene ID" value="ENSPLAG00000013140.1"/>
</dbReference>
<organism evidence="2 3">
    <name type="scientific">Poecilia latipinna</name>
    <name type="common">sailfin molly</name>
    <dbReference type="NCBI Taxonomy" id="48699"/>
    <lineage>
        <taxon>Eukaryota</taxon>
        <taxon>Metazoa</taxon>
        <taxon>Chordata</taxon>
        <taxon>Craniata</taxon>
        <taxon>Vertebrata</taxon>
        <taxon>Euteleostomi</taxon>
        <taxon>Actinopterygii</taxon>
        <taxon>Neopterygii</taxon>
        <taxon>Teleostei</taxon>
        <taxon>Neoteleostei</taxon>
        <taxon>Acanthomorphata</taxon>
        <taxon>Ovalentaria</taxon>
        <taxon>Atherinomorphae</taxon>
        <taxon>Cyprinodontiformes</taxon>
        <taxon>Poeciliidae</taxon>
        <taxon>Poeciliinae</taxon>
        <taxon>Poecilia</taxon>
    </lineage>
</organism>
<keyword evidence="3" id="KW-1185">Reference proteome</keyword>
<proteinExistence type="predicted"/>
<evidence type="ECO:0000256" key="1">
    <source>
        <dbReference type="SAM" id="MobiDB-lite"/>
    </source>
</evidence>
<reference evidence="2" key="1">
    <citation type="submission" date="2025-08" db="UniProtKB">
        <authorList>
            <consortium name="Ensembl"/>
        </authorList>
    </citation>
    <scope>IDENTIFICATION</scope>
</reference>
<feature type="compositionally biased region" description="Polar residues" evidence="1">
    <location>
        <begin position="172"/>
        <end position="189"/>
    </location>
</feature>
<dbReference type="Proteomes" id="UP000261500">
    <property type="component" value="Unplaced"/>
</dbReference>
<name>A0A3B3VLW8_9TELE</name>
<evidence type="ECO:0000313" key="3">
    <source>
        <dbReference type="Proteomes" id="UP000261500"/>
    </source>
</evidence>
<dbReference type="AlphaFoldDB" id="A0A3B3VLW8"/>
<dbReference type="PANTHER" id="PTHR45913">
    <property type="entry name" value="EPM2A-INTERACTING PROTEIN 1"/>
    <property type="match status" value="1"/>
</dbReference>
<protein>
    <submittedName>
        <fullName evidence="2">Uncharacterized protein</fullName>
    </submittedName>
</protein>
<feature type="region of interest" description="Disordered" evidence="1">
    <location>
        <begin position="168"/>
        <end position="189"/>
    </location>
</feature>
<dbReference type="GeneTree" id="ENSGT00940000178636"/>
<dbReference type="PANTHER" id="PTHR45913:SF10">
    <property type="entry name" value="DUF4371 DOMAIN-CONTAINING PROTEIN"/>
    <property type="match status" value="1"/>
</dbReference>